<name>A0A0C3NLG6_PHLG1</name>
<proteinExistence type="predicted"/>
<dbReference type="Proteomes" id="UP000053257">
    <property type="component" value="Unassembled WGS sequence"/>
</dbReference>
<evidence type="ECO:0000313" key="2">
    <source>
        <dbReference type="Proteomes" id="UP000053257"/>
    </source>
</evidence>
<gene>
    <name evidence="1" type="ORF">PHLGIDRAFT_483856</name>
</gene>
<dbReference type="HOGENOM" id="CLU_1215168_0_0_1"/>
<protein>
    <submittedName>
        <fullName evidence="1">Uncharacterized protein</fullName>
    </submittedName>
</protein>
<keyword evidence="2" id="KW-1185">Reference proteome</keyword>
<dbReference type="EMBL" id="KN840532">
    <property type="protein sequence ID" value="KIP05854.1"/>
    <property type="molecule type" value="Genomic_DNA"/>
</dbReference>
<accession>A0A0C3NLG6</accession>
<sequence length="228" mass="25047">MPPSPEPVRKLDQNFLSMSCPQILAQTVWDDEVTSESLAEFLKDAPTKPRHIGLAAGYTSAGRLTALAVALGPNVRLVRFRNNRESETLSPGRQALADELFCNPNNLFYAFDMGPIALSLYYDQRLRLTGAIDIQSGCTGEENATRDVSQAVSFAVSSTKSPNISSTNIDAAFKEQPWDEKKSPRILPLRAWLAGFVPSVSDMELRFAEVPRINTFDMATEVCSAKSS</sequence>
<dbReference type="AlphaFoldDB" id="A0A0C3NLG6"/>
<organism evidence="1 2">
    <name type="scientific">Phlebiopsis gigantea (strain 11061_1 CR5-6)</name>
    <name type="common">White-rot fungus</name>
    <name type="synonym">Peniophora gigantea</name>
    <dbReference type="NCBI Taxonomy" id="745531"/>
    <lineage>
        <taxon>Eukaryota</taxon>
        <taxon>Fungi</taxon>
        <taxon>Dikarya</taxon>
        <taxon>Basidiomycota</taxon>
        <taxon>Agaricomycotina</taxon>
        <taxon>Agaricomycetes</taxon>
        <taxon>Polyporales</taxon>
        <taxon>Phanerochaetaceae</taxon>
        <taxon>Phlebiopsis</taxon>
    </lineage>
</organism>
<dbReference type="OrthoDB" id="6513042at2759"/>
<reference evidence="1 2" key="1">
    <citation type="journal article" date="2014" name="PLoS Genet.">
        <title>Analysis of the Phlebiopsis gigantea genome, transcriptome and secretome provides insight into its pioneer colonization strategies of wood.</title>
        <authorList>
            <person name="Hori C."/>
            <person name="Ishida T."/>
            <person name="Igarashi K."/>
            <person name="Samejima M."/>
            <person name="Suzuki H."/>
            <person name="Master E."/>
            <person name="Ferreira P."/>
            <person name="Ruiz-Duenas F.J."/>
            <person name="Held B."/>
            <person name="Canessa P."/>
            <person name="Larrondo L.F."/>
            <person name="Schmoll M."/>
            <person name="Druzhinina I.S."/>
            <person name="Kubicek C.P."/>
            <person name="Gaskell J.A."/>
            <person name="Kersten P."/>
            <person name="St John F."/>
            <person name="Glasner J."/>
            <person name="Sabat G."/>
            <person name="Splinter BonDurant S."/>
            <person name="Syed K."/>
            <person name="Yadav J."/>
            <person name="Mgbeahuruike A.C."/>
            <person name="Kovalchuk A."/>
            <person name="Asiegbu F.O."/>
            <person name="Lackner G."/>
            <person name="Hoffmeister D."/>
            <person name="Rencoret J."/>
            <person name="Gutierrez A."/>
            <person name="Sun H."/>
            <person name="Lindquist E."/>
            <person name="Barry K."/>
            <person name="Riley R."/>
            <person name="Grigoriev I.V."/>
            <person name="Henrissat B."/>
            <person name="Kues U."/>
            <person name="Berka R.M."/>
            <person name="Martinez A.T."/>
            <person name="Covert S.F."/>
            <person name="Blanchette R.A."/>
            <person name="Cullen D."/>
        </authorList>
    </citation>
    <scope>NUCLEOTIDE SEQUENCE [LARGE SCALE GENOMIC DNA]</scope>
    <source>
        <strain evidence="1 2">11061_1 CR5-6</strain>
    </source>
</reference>
<dbReference type="STRING" id="745531.A0A0C3NLG6"/>
<evidence type="ECO:0000313" key="1">
    <source>
        <dbReference type="EMBL" id="KIP05854.1"/>
    </source>
</evidence>